<keyword evidence="6" id="KW-1185">Reference proteome</keyword>
<name>A0A9P0EJM1_9HYPO</name>
<protein>
    <recommendedName>
        <fullName evidence="7">COMPASS component SDC1</fullName>
    </recommendedName>
</protein>
<dbReference type="CDD" id="cd22965">
    <property type="entry name" value="DD_DPY30_SDC1"/>
    <property type="match status" value="1"/>
</dbReference>
<feature type="compositionally biased region" description="Low complexity" evidence="4">
    <location>
        <begin position="29"/>
        <end position="63"/>
    </location>
</feature>
<evidence type="ECO:0000313" key="5">
    <source>
        <dbReference type="EMBL" id="CAH0049780.1"/>
    </source>
</evidence>
<dbReference type="GO" id="GO:0005634">
    <property type="term" value="C:nucleus"/>
    <property type="evidence" value="ECO:0007669"/>
    <property type="project" value="UniProtKB-SubCell"/>
</dbReference>
<dbReference type="InterPro" id="IPR049629">
    <property type="entry name" value="DPY30_SDC1_DD"/>
</dbReference>
<feature type="compositionally biased region" description="Low complexity" evidence="4">
    <location>
        <begin position="7"/>
        <end position="16"/>
    </location>
</feature>
<keyword evidence="3" id="KW-0539">Nucleus</keyword>
<evidence type="ECO:0000256" key="2">
    <source>
        <dbReference type="ARBA" id="ARBA00010849"/>
    </source>
</evidence>
<feature type="region of interest" description="Disordered" evidence="4">
    <location>
        <begin position="1"/>
        <end position="103"/>
    </location>
</feature>
<organism evidence="5 6">
    <name type="scientific">Clonostachys solani</name>
    <dbReference type="NCBI Taxonomy" id="160281"/>
    <lineage>
        <taxon>Eukaryota</taxon>
        <taxon>Fungi</taxon>
        <taxon>Dikarya</taxon>
        <taxon>Ascomycota</taxon>
        <taxon>Pezizomycotina</taxon>
        <taxon>Sordariomycetes</taxon>
        <taxon>Hypocreomycetidae</taxon>
        <taxon>Hypocreales</taxon>
        <taxon>Bionectriaceae</taxon>
        <taxon>Clonostachys</taxon>
    </lineage>
</organism>
<dbReference type="Gene3D" id="1.20.890.10">
    <property type="entry name" value="cAMP-dependent protein kinase regulatory subunit, dimerization-anchoring domain"/>
    <property type="match status" value="1"/>
</dbReference>
<evidence type="ECO:0000256" key="1">
    <source>
        <dbReference type="ARBA" id="ARBA00004123"/>
    </source>
</evidence>
<comment type="subcellular location">
    <subcellularLocation>
        <location evidence="1">Nucleus</location>
    </subcellularLocation>
</comment>
<dbReference type="EMBL" id="CABFOC020000035">
    <property type="protein sequence ID" value="CAH0049780.1"/>
    <property type="molecule type" value="Genomic_DNA"/>
</dbReference>
<evidence type="ECO:0008006" key="7">
    <source>
        <dbReference type="Google" id="ProtNLM"/>
    </source>
</evidence>
<dbReference type="Pfam" id="PF05186">
    <property type="entry name" value="Dpy-30"/>
    <property type="match status" value="1"/>
</dbReference>
<evidence type="ECO:0000256" key="4">
    <source>
        <dbReference type="SAM" id="MobiDB-lite"/>
    </source>
</evidence>
<proteinExistence type="inferred from homology"/>
<gene>
    <name evidence="5" type="ORF">CSOL1703_00001738</name>
</gene>
<accession>A0A9P0EJM1</accession>
<dbReference type="AlphaFoldDB" id="A0A9P0EJM1"/>
<evidence type="ECO:0000313" key="6">
    <source>
        <dbReference type="Proteomes" id="UP000775872"/>
    </source>
</evidence>
<reference evidence="5" key="1">
    <citation type="submission" date="2021-10" db="EMBL/GenBank/DDBJ databases">
        <authorList>
            <person name="Piombo E."/>
        </authorList>
    </citation>
    <scope>NUCLEOTIDE SEQUENCE</scope>
</reference>
<evidence type="ECO:0000256" key="3">
    <source>
        <dbReference type="ARBA" id="ARBA00023242"/>
    </source>
</evidence>
<sequence>MAEEQTPIEPAAAFQPAAPPQEAPTLNGTTTTQPTDTTLTDTAMPDAPAQQAAASPLPVVQAPSPAPHRTGTPTQGSRATSAHPDLGLTIPTEAPPHGDSTRRYLNTKVTGVLLEGVKQVAKDRPEDPLRILGEYLIQKSKELEGTR</sequence>
<dbReference type="OrthoDB" id="417678at2759"/>
<dbReference type="Proteomes" id="UP000775872">
    <property type="component" value="Unassembled WGS sequence"/>
</dbReference>
<dbReference type="InterPro" id="IPR007858">
    <property type="entry name" value="Dpy-30_motif"/>
</dbReference>
<comment type="similarity">
    <text evidence="2">Belongs to the dpy-30 family.</text>
</comment>
<comment type="caution">
    <text evidence="5">The sequence shown here is derived from an EMBL/GenBank/DDBJ whole genome shotgun (WGS) entry which is preliminary data.</text>
</comment>
<feature type="compositionally biased region" description="Polar residues" evidence="4">
    <location>
        <begin position="71"/>
        <end position="80"/>
    </location>
</feature>